<feature type="compositionally biased region" description="Low complexity" evidence="1">
    <location>
        <begin position="695"/>
        <end position="713"/>
    </location>
</feature>
<dbReference type="EMBL" id="BNCO01000077">
    <property type="protein sequence ID" value="GIL65641.1"/>
    <property type="molecule type" value="Genomic_DNA"/>
</dbReference>
<proteinExistence type="predicted"/>
<feature type="region of interest" description="Disordered" evidence="1">
    <location>
        <begin position="254"/>
        <end position="299"/>
    </location>
</feature>
<feature type="compositionally biased region" description="Low complexity" evidence="1">
    <location>
        <begin position="1192"/>
        <end position="1205"/>
    </location>
</feature>
<feature type="region of interest" description="Disordered" evidence="1">
    <location>
        <begin position="1169"/>
        <end position="1271"/>
    </location>
</feature>
<feature type="region of interest" description="Disordered" evidence="1">
    <location>
        <begin position="676"/>
        <end position="729"/>
    </location>
</feature>
<feature type="compositionally biased region" description="Basic and acidic residues" evidence="1">
    <location>
        <begin position="102"/>
        <end position="119"/>
    </location>
</feature>
<feature type="compositionally biased region" description="Acidic residues" evidence="1">
    <location>
        <begin position="453"/>
        <end position="462"/>
    </location>
</feature>
<accession>A0A8J4F9C5</accession>
<feature type="compositionally biased region" description="Acidic residues" evidence="1">
    <location>
        <begin position="821"/>
        <end position="848"/>
    </location>
</feature>
<evidence type="ECO:0000256" key="1">
    <source>
        <dbReference type="SAM" id="MobiDB-lite"/>
    </source>
</evidence>
<keyword evidence="3" id="KW-1185">Reference proteome</keyword>
<feature type="compositionally biased region" description="Polar residues" evidence="1">
    <location>
        <begin position="35"/>
        <end position="47"/>
    </location>
</feature>
<feature type="region of interest" description="Disordered" evidence="1">
    <location>
        <begin position="101"/>
        <end position="143"/>
    </location>
</feature>
<gene>
    <name evidence="2" type="ORF">Vafri_19220</name>
</gene>
<dbReference type="Proteomes" id="UP000747399">
    <property type="component" value="Unassembled WGS sequence"/>
</dbReference>
<feature type="region of interest" description="Disordered" evidence="1">
    <location>
        <begin position="453"/>
        <end position="653"/>
    </location>
</feature>
<evidence type="ECO:0000313" key="3">
    <source>
        <dbReference type="Proteomes" id="UP000747399"/>
    </source>
</evidence>
<evidence type="ECO:0000313" key="2">
    <source>
        <dbReference type="EMBL" id="GIL65641.1"/>
    </source>
</evidence>
<feature type="non-terminal residue" evidence="2">
    <location>
        <position position="1"/>
    </location>
</feature>
<feature type="compositionally biased region" description="Basic and acidic residues" evidence="1">
    <location>
        <begin position="258"/>
        <end position="272"/>
    </location>
</feature>
<protein>
    <recommendedName>
        <fullName evidence="4">DUF4211 domain-containing protein</fullName>
    </recommendedName>
</protein>
<reference evidence="2" key="1">
    <citation type="journal article" date="2021" name="Proc. Natl. Acad. Sci. U.S.A.">
        <title>Three genomes in the algal genus Volvox reveal the fate of a haploid sex-determining region after a transition to homothallism.</title>
        <authorList>
            <person name="Yamamoto K."/>
            <person name="Hamaji T."/>
            <person name="Kawai-Toyooka H."/>
            <person name="Matsuzaki R."/>
            <person name="Takahashi F."/>
            <person name="Nishimura Y."/>
            <person name="Kawachi M."/>
            <person name="Noguchi H."/>
            <person name="Minakuchi Y."/>
            <person name="Umen J.G."/>
            <person name="Toyoda A."/>
            <person name="Nozaki H."/>
        </authorList>
    </citation>
    <scope>NUCLEOTIDE SEQUENCE</scope>
    <source>
        <strain evidence="2">NIES-3780</strain>
    </source>
</reference>
<comment type="caution">
    <text evidence="2">The sequence shown here is derived from an EMBL/GenBank/DDBJ whole genome shotgun (WGS) entry which is preliminary data.</text>
</comment>
<organism evidence="2 3">
    <name type="scientific">Volvox africanus</name>
    <dbReference type="NCBI Taxonomy" id="51714"/>
    <lineage>
        <taxon>Eukaryota</taxon>
        <taxon>Viridiplantae</taxon>
        <taxon>Chlorophyta</taxon>
        <taxon>core chlorophytes</taxon>
        <taxon>Chlorophyceae</taxon>
        <taxon>CS clade</taxon>
        <taxon>Chlamydomonadales</taxon>
        <taxon>Volvocaceae</taxon>
        <taxon>Volvox</taxon>
    </lineage>
</organism>
<feature type="compositionally biased region" description="Acidic residues" evidence="1">
    <location>
        <begin position="500"/>
        <end position="517"/>
    </location>
</feature>
<feature type="region of interest" description="Disordered" evidence="1">
    <location>
        <begin position="1026"/>
        <end position="1046"/>
    </location>
</feature>
<feature type="compositionally biased region" description="Polar residues" evidence="1">
    <location>
        <begin position="547"/>
        <end position="558"/>
    </location>
</feature>
<feature type="region of interest" description="Disordered" evidence="1">
    <location>
        <begin position="748"/>
        <end position="782"/>
    </location>
</feature>
<feature type="compositionally biased region" description="Acidic residues" evidence="1">
    <location>
        <begin position="1210"/>
        <end position="1220"/>
    </location>
</feature>
<sequence>MRKRARNFILMESDDDDDGEAVAATAPVSRHLTRRNVSSGEPNQSTFFDLKDSGLEEDLLQHPPGTRSFEAQTTYECSPMGTGIHAATASQPPAAALIGNKQVRDKPQSIAQQDDRSEAPHAITHSRGPSLPPDPKASTHFDSAPTWNALQLGSELSPEGDGEAAHETMYDGFGNPTMLVPQCKRQRLRIASPDYNPCEAAAVRSMHGGMGKYDGALEVAAEVEGVDATMAGNPQPRTVGGENEPDWILLPRAASFNRTREPSVSPRRDDSRAAGGMTHAAGGQTGDGDGGSHVSDDSGDIVPEWKELPRGGRIARPGLVAAVAAAAPDDAAMTGGSGGEGYALAAASSLGGANCGNGCVPADPDAMAAAAPILPHIGDSKCTERGCKQRQEEEEERVVQEQEDTASLWCSARQQSACMQRQMEQQVLEAPSRARCGRQSTEIVGPECLVAEGEEEVEEEAEGGVAGNSRDVRRGGGNNGGRDQRAAKRGGKVTISPGSSDDDDGTEMEKEEEDMGDDGSGGAIADDKSNAEEELDYVPRKRRGRRNASSPTVNTATKTAKPVRSSPPEQRTRSKRRSSLAAAAAVACMTLTGREQRIEDSDDEDDMPVKKRSCALKAAARRLTDTGKAEEDEEVSRGSGGGNGGQCKRSGRLCRTSMTAVGFERDEDMLQDALEDDDMGMGDSVPEPDVKQARARSAANVPSDAAAAGDDCNGAGGSRPLGRRPVKQRKALTLAELREKARQKLEGTFGTQVVGASDGDETDEVEQSRSRRRHRLQHPGLQDDCDAELAAHVMFDADEAALEDETEPNGRGNLQRRAATEEEDDSFINDGEVEEDAISGDEVEEEEEPRTRSSGDCAAARASEVLRSPPVAAQLDIDQVENFKSWVTPMICDLLHLRLVAENECELEQERRNQKARTSRFENALCAARKRTMSYSWVHAVTKLGLNRALERYPILLIDDTPLSQFYGLTGTRAVQEEIAREMQMPGRSQPYLDGLNDDISRCDICHAHRTHRLHTLSLKGDPIDFNGDNDDGGTTGVTTPEDEGKRETREFLAGGMCCDRIVLYHALCHFKRWLLASIKKRLKHLLQNHLRRRGPDGMWPDGVRSEVMLQMLRNSDKYLTAMYCRCKELLDAEQKLYISQSSGRKEGRFMPGRQVAEVMSDVHQSIDGYESDISGIPEEDEEGEDSGVPNSDGDGIAADGSSDLRGNDGDDGEDGDVDEDGRGQAATHDARRIPESQLLQQRGVVFASARDEEDGSAQDASAPIATNRTF</sequence>
<dbReference type="AlphaFoldDB" id="A0A8J4F9C5"/>
<evidence type="ECO:0008006" key="4">
    <source>
        <dbReference type="Google" id="ProtNLM"/>
    </source>
</evidence>
<name>A0A8J4F9C5_9CHLO</name>
<feature type="region of interest" description="Disordered" evidence="1">
    <location>
        <begin position="801"/>
        <end position="859"/>
    </location>
</feature>
<feature type="region of interest" description="Disordered" evidence="1">
    <location>
        <begin position="34"/>
        <end position="67"/>
    </location>
</feature>